<comment type="caution">
    <text evidence="8">The sequence shown here is derived from an EMBL/GenBank/DDBJ whole genome shotgun (WGS) entry which is preliminary data.</text>
</comment>
<keyword evidence="4 7" id="KW-0694">RNA-binding</keyword>
<keyword evidence="9" id="KW-1185">Reference proteome</keyword>
<dbReference type="Pfam" id="PF01195">
    <property type="entry name" value="Pept_tRNA_hydro"/>
    <property type="match status" value="1"/>
</dbReference>
<dbReference type="AlphaFoldDB" id="A0A848EGZ7"/>
<comment type="subunit">
    <text evidence="7">Monomer.</text>
</comment>
<dbReference type="EC" id="3.1.1.29" evidence="1 7"/>
<reference evidence="8 9" key="1">
    <citation type="submission" date="2020-03" db="EMBL/GenBank/DDBJ databases">
        <authorList>
            <person name="Sun Q."/>
        </authorList>
    </citation>
    <scope>NUCLEOTIDE SEQUENCE [LARGE SCALE GENOMIC DNA]</scope>
    <source>
        <strain evidence="8 9">JC162</strain>
    </source>
</reference>
<dbReference type="Proteomes" id="UP000548582">
    <property type="component" value="Unassembled WGS sequence"/>
</dbReference>
<dbReference type="HAMAP" id="MF_00083">
    <property type="entry name" value="Pept_tRNA_hydro_bact"/>
    <property type="match status" value="1"/>
</dbReference>
<accession>A0A848EGZ7</accession>
<dbReference type="GO" id="GO:0006515">
    <property type="term" value="P:protein quality control for misfolded or incompletely synthesized proteins"/>
    <property type="evidence" value="ECO:0007669"/>
    <property type="project" value="UniProtKB-UniRule"/>
</dbReference>
<gene>
    <name evidence="7" type="primary">pth</name>
    <name evidence="8" type="ORF">GWK16_16655</name>
</gene>
<comment type="subcellular location">
    <subcellularLocation>
        <location evidence="7">Cytoplasm</location>
    </subcellularLocation>
</comment>
<dbReference type="GO" id="GO:0004045">
    <property type="term" value="F:peptidyl-tRNA hydrolase activity"/>
    <property type="evidence" value="ECO:0007669"/>
    <property type="project" value="UniProtKB-UniRule"/>
</dbReference>
<protein>
    <recommendedName>
        <fullName evidence="6 7">Peptidyl-tRNA hydrolase</fullName>
        <shortName evidence="7">Pth</shortName>
        <ecNumber evidence="1 7">3.1.1.29</ecNumber>
    </recommendedName>
</protein>
<dbReference type="PANTHER" id="PTHR17224">
    <property type="entry name" value="PEPTIDYL-TRNA HYDROLASE"/>
    <property type="match status" value="1"/>
</dbReference>
<feature type="site" description="Stabilizes the basic form of H active site to accept a proton" evidence="7">
    <location>
        <position position="98"/>
    </location>
</feature>
<organism evidence="8 9">
    <name type="scientific">Neoroseomonas marina</name>
    <dbReference type="NCBI Taxonomy" id="1232220"/>
    <lineage>
        <taxon>Bacteria</taxon>
        <taxon>Pseudomonadati</taxon>
        <taxon>Pseudomonadota</taxon>
        <taxon>Alphaproteobacteria</taxon>
        <taxon>Acetobacterales</taxon>
        <taxon>Acetobacteraceae</taxon>
        <taxon>Neoroseomonas</taxon>
    </lineage>
</organism>
<evidence type="ECO:0000256" key="4">
    <source>
        <dbReference type="ARBA" id="ARBA00022884"/>
    </source>
</evidence>
<dbReference type="PANTHER" id="PTHR17224:SF1">
    <property type="entry name" value="PEPTIDYL-TRNA HYDROLASE"/>
    <property type="match status" value="1"/>
</dbReference>
<keyword evidence="7" id="KW-0963">Cytoplasm</keyword>
<evidence type="ECO:0000256" key="1">
    <source>
        <dbReference type="ARBA" id="ARBA00013260"/>
    </source>
</evidence>
<keyword evidence="3 7" id="KW-0378">Hydrolase</keyword>
<evidence type="ECO:0000256" key="6">
    <source>
        <dbReference type="ARBA" id="ARBA00050038"/>
    </source>
</evidence>
<evidence type="ECO:0000256" key="3">
    <source>
        <dbReference type="ARBA" id="ARBA00022801"/>
    </source>
</evidence>
<dbReference type="InterPro" id="IPR018171">
    <property type="entry name" value="Pept_tRNA_hydro_CS"/>
</dbReference>
<feature type="site" description="Discriminates between blocked and unblocked aminoacyl-tRNA" evidence="7">
    <location>
        <position position="16"/>
    </location>
</feature>
<evidence type="ECO:0000313" key="8">
    <source>
        <dbReference type="EMBL" id="NMJ42879.1"/>
    </source>
</evidence>
<comment type="function">
    <text evidence="7">Catalyzes the release of premature peptidyl moieties from peptidyl-tRNA molecules trapped in stalled 50S ribosomal subunits, and thus maintains levels of free tRNAs and 50S ribosomes.</text>
</comment>
<dbReference type="GO" id="GO:0000049">
    <property type="term" value="F:tRNA binding"/>
    <property type="evidence" value="ECO:0007669"/>
    <property type="project" value="UniProtKB-UniRule"/>
</dbReference>
<comment type="similarity">
    <text evidence="5 7">Belongs to the PTH family.</text>
</comment>
<dbReference type="FunFam" id="3.40.50.1470:FF:000001">
    <property type="entry name" value="Peptidyl-tRNA hydrolase"/>
    <property type="match status" value="1"/>
</dbReference>
<feature type="binding site" evidence="7">
    <location>
        <position position="73"/>
    </location>
    <ligand>
        <name>tRNA</name>
        <dbReference type="ChEBI" id="CHEBI:17843"/>
    </ligand>
</feature>
<evidence type="ECO:0000256" key="2">
    <source>
        <dbReference type="ARBA" id="ARBA00022555"/>
    </source>
</evidence>
<feature type="active site" description="Proton acceptor" evidence="7">
    <location>
        <position position="26"/>
    </location>
</feature>
<evidence type="ECO:0000313" key="9">
    <source>
        <dbReference type="Proteomes" id="UP000548582"/>
    </source>
</evidence>
<evidence type="ECO:0000256" key="7">
    <source>
        <dbReference type="HAMAP-Rule" id="MF_00083"/>
    </source>
</evidence>
<dbReference type="CDD" id="cd00462">
    <property type="entry name" value="PTH"/>
    <property type="match status" value="1"/>
</dbReference>
<comment type="function">
    <text evidence="7">Hydrolyzes ribosome-free peptidyl-tRNAs (with 1 or more amino acids incorporated), which drop off the ribosome during protein synthesis, or as a result of ribosome stalling.</text>
</comment>
<dbReference type="Gene3D" id="3.40.50.1470">
    <property type="entry name" value="Peptidyl-tRNA hydrolase"/>
    <property type="match status" value="1"/>
</dbReference>
<keyword evidence="2 7" id="KW-0820">tRNA-binding</keyword>
<feature type="binding site" evidence="7">
    <location>
        <position position="119"/>
    </location>
    <ligand>
        <name>tRNA</name>
        <dbReference type="ChEBI" id="CHEBI:17843"/>
    </ligand>
</feature>
<dbReference type="SUPFAM" id="SSF53178">
    <property type="entry name" value="Peptidyl-tRNA hydrolase-like"/>
    <property type="match status" value="1"/>
</dbReference>
<dbReference type="GO" id="GO:0072344">
    <property type="term" value="P:rescue of stalled ribosome"/>
    <property type="evidence" value="ECO:0007669"/>
    <property type="project" value="UniProtKB-UniRule"/>
</dbReference>
<dbReference type="GO" id="GO:0005737">
    <property type="term" value="C:cytoplasm"/>
    <property type="evidence" value="ECO:0007669"/>
    <property type="project" value="UniProtKB-SubCell"/>
</dbReference>
<feature type="binding site" evidence="7">
    <location>
        <position position="71"/>
    </location>
    <ligand>
        <name>tRNA</name>
        <dbReference type="ChEBI" id="CHEBI:17843"/>
    </ligand>
</feature>
<sequence length="198" mass="21824">MPARDDTPLLWVGLGNPGGEHARQRHNIGFMALDEIARRHRFSPWRKRFKGEVSEGVIAGRKVWALKPMTYMNASGDSVQQAASFLKLPVDAITAFHDELDLAPGKVRVKKGGGVAGHNGLRDMRRAFANAEFWRVRLGIGHPGHKDAVTGHVLGNFAKQDQAWLARLLDAVAECAPMLAEGRPEDFMTRVALLTQEA</sequence>
<name>A0A848EGZ7_9PROT</name>
<evidence type="ECO:0000256" key="5">
    <source>
        <dbReference type="ARBA" id="ARBA00038063"/>
    </source>
</evidence>
<dbReference type="RefSeq" id="WP_170055117.1">
    <property type="nucleotide sequence ID" value="NZ_JABBKX010000006.1"/>
</dbReference>
<dbReference type="EMBL" id="JABBKX010000006">
    <property type="protein sequence ID" value="NMJ42879.1"/>
    <property type="molecule type" value="Genomic_DNA"/>
</dbReference>
<proteinExistence type="inferred from homology"/>
<dbReference type="InterPro" id="IPR036416">
    <property type="entry name" value="Pept_tRNA_hydro_sf"/>
</dbReference>
<dbReference type="PROSITE" id="PS01196">
    <property type="entry name" value="PEPT_TRNA_HYDROL_2"/>
    <property type="match status" value="1"/>
</dbReference>
<comment type="catalytic activity">
    <reaction evidence="7">
        <text>an N-acyl-L-alpha-aminoacyl-tRNA + H2O = an N-acyl-L-amino acid + a tRNA + H(+)</text>
        <dbReference type="Rhea" id="RHEA:54448"/>
        <dbReference type="Rhea" id="RHEA-COMP:10123"/>
        <dbReference type="Rhea" id="RHEA-COMP:13883"/>
        <dbReference type="ChEBI" id="CHEBI:15377"/>
        <dbReference type="ChEBI" id="CHEBI:15378"/>
        <dbReference type="ChEBI" id="CHEBI:59874"/>
        <dbReference type="ChEBI" id="CHEBI:78442"/>
        <dbReference type="ChEBI" id="CHEBI:138191"/>
        <dbReference type="EC" id="3.1.1.29"/>
    </reaction>
</comment>
<dbReference type="InterPro" id="IPR001328">
    <property type="entry name" value="Pept_tRNA_hydro"/>
</dbReference>
<feature type="binding site" evidence="7">
    <location>
        <position position="21"/>
    </location>
    <ligand>
        <name>tRNA</name>
        <dbReference type="ChEBI" id="CHEBI:17843"/>
    </ligand>
</feature>
<dbReference type="NCBIfam" id="TIGR00447">
    <property type="entry name" value="pth"/>
    <property type="match status" value="1"/>
</dbReference>